<organism evidence="7 8">
    <name type="scientific">Micavibrio aeruginosavorus</name>
    <dbReference type="NCBI Taxonomy" id="349221"/>
    <lineage>
        <taxon>Bacteria</taxon>
        <taxon>Pseudomonadati</taxon>
        <taxon>Bdellovibrionota</taxon>
        <taxon>Bdellovibrionia</taxon>
        <taxon>Bdellovibrionales</taxon>
        <taxon>Pseudobdellovibrionaceae</taxon>
        <taxon>Micavibrio</taxon>
    </lineage>
</organism>
<evidence type="ECO:0000313" key="7">
    <source>
        <dbReference type="EMBL" id="PZP55818.1"/>
    </source>
</evidence>
<dbReference type="EMBL" id="QFOT01000049">
    <property type="protein sequence ID" value="PZP55818.1"/>
    <property type="molecule type" value="Genomic_DNA"/>
</dbReference>
<feature type="domain" description="Creatinase N-terminal" evidence="5">
    <location>
        <begin position="7"/>
        <end position="131"/>
    </location>
</feature>
<dbReference type="Pfam" id="PF01321">
    <property type="entry name" value="Creatinase_N"/>
    <property type="match status" value="1"/>
</dbReference>
<evidence type="ECO:0000256" key="1">
    <source>
        <dbReference type="ARBA" id="ARBA00008766"/>
    </source>
</evidence>
<comment type="caution">
    <text evidence="7">The sequence shown here is derived from an EMBL/GenBank/DDBJ whole genome shotgun (WGS) entry which is preliminary data.</text>
</comment>
<dbReference type="GO" id="GO:0046872">
    <property type="term" value="F:metal ion binding"/>
    <property type="evidence" value="ECO:0007669"/>
    <property type="project" value="UniProtKB-KW"/>
</dbReference>
<dbReference type="CDD" id="cd01085">
    <property type="entry name" value="APP"/>
    <property type="match status" value="1"/>
</dbReference>
<dbReference type="Pfam" id="PF16188">
    <property type="entry name" value="Peptidase_M24_C"/>
    <property type="match status" value="1"/>
</dbReference>
<comment type="similarity">
    <text evidence="1">Belongs to the peptidase M24B family.</text>
</comment>
<evidence type="ECO:0000313" key="8">
    <source>
        <dbReference type="Proteomes" id="UP000249739"/>
    </source>
</evidence>
<reference evidence="7 8" key="1">
    <citation type="submission" date="2017-08" db="EMBL/GenBank/DDBJ databases">
        <title>Infants hospitalized years apart are colonized by the same room-sourced microbial strains.</title>
        <authorList>
            <person name="Brooks B."/>
            <person name="Olm M.R."/>
            <person name="Firek B.A."/>
            <person name="Baker R."/>
            <person name="Thomas B.C."/>
            <person name="Morowitz M.J."/>
            <person name="Banfield J.F."/>
        </authorList>
    </citation>
    <scope>NUCLEOTIDE SEQUENCE [LARGE SCALE GENOMIC DNA]</scope>
    <source>
        <strain evidence="7">S2_006_000_R2_64</strain>
    </source>
</reference>
<feature type="domain" description="Peptidase M24" evidence="4">
    <location>
        <begin position="309"/>
        <end position="519"/>
    </location>
</feature>
<dbReference type="GO" id="GO:0070006">
    <property type="term" value="F:metalloaminopeptidase activity"/>
    <property type="evidence" value="ECO:0007669"/>
    <property type="project" value="InterPro"/>
</dbReference>
<gene>
    <name evidence="7" type="ORF">DI586_05645</name>
</gene>
<dbReference type="AlphaFoldDB" id="A0A2W5FKY5"/>
<evidence type="ECO:0000256" key="3">
    <source>
        <dbReference type="ARBA" id="ARBA00022801"/>
    </source>
</evidence>
<dbReference type="PANTHER" id="PTHR43763">
    <property type="entry name" value="XAA-PRO AMINOPEPTIDASE 1"/>
    <property type="match status" value="1"/>
</dbReference>
<evidence type="ECO:0000259" key="5">
    <source>
        <dbReference type="Pfam" id="PF01321"/>
    </source>
</evidence>
<dbReference type="InterPro" id="IPR029149">
    <property type="entry name" value="Creatin/AminoP/Spt16_N"/>
</dbReference>
<accession>A0A2W5FKY5</accession>
<dbReference type="FunFam" id="3.90.230.10:FF:000009">
    <property type="entry name" value="xaa-Pro aminopeptidase 2"/>
    <property type="match status" value="1"/>
</dbReference>
<dbReference type="InterPro" id="IPR032416">
    <property type="entry name" value="Peptidase_M24_C"/>
</dbReference>
<name>A0A2W5FKY5_9BACT</name>
<dbReference type="InterPro" id="IPR000994">
    <property type="entry name" value="Pept_M24"/>
</dbReference>
<evidence type="ECO:0000259" key="4">
    <source>
        <dbReference type="Pfam" id="PF00557"/>
    </source>
</evidence>
<dbReference type="InterPro" id="IPR036005">
    <property type="entry name" value="Creatinase/aminopeptidase-like"/>
</dbReference>
<sequence length="591" mass="65877">MNTEEKLAALRANLINLGVDGFMIPRTDEYQNEFVPECFERLAWLTGFTGSAGYAVILPEIAGVLSDGRYTIQLKNQVDPKLYEIGDSTKVTLSDYLAHEAKPGQVIGYDAKLHSPKQIQVLEAKLKEKNISLKALDQNPIDDIWLDRPPEPVAKVEIFPENYAGRSSAEKRMAIAQFIKDQGAKACVITLPDSIAWLLNIRGKDVSHNPVALSYLLLHDDGRAEWFINRAKVDGDVLRHAGNTVQVYEAHQIEERIAALSGDERTVMIDPQRSSKYFFDVLKKNNINIREEKDPCIIPKAVKTVKEQEAMIAAHVRDGAAVTKFLYWLQSNAQGKTEVEVADRLEAFRKADPMYRDSSFDTICGWASNGAIVHYRAEEKTAATVKGDGLILIDSGAQYADGTTDITRTIAIGEPTPEMKDRYTRVLKGHIALASARFPQGTTGAQLDSLARQALWQAGLDYAHGTGHGVGCYLSVHEEAASISPRGMEPVLAGMIISNEPGYYKEGEYGIRIENLILCNTTGDTTQDGRDMLYFETLTLAPIDLSVVDLQLLTDSERWWINDYHFRVRDVLAPMLNAEENQWLVQVTKFI</sequence>
<dbReference type="Pfam" id="PF16189">
    <property type="entry name" value="Creatinase_N_2"/>
    <property type="match status" value="1"/>
</dbReference>
<dbReference type="Proteomes" id="UP000249739">
    <property type="component" value="Unassembled WGS sequence"/>
</dbReference>
<dbReference type="SUPFAM" id="SSF53092">
    <property type="entry name" value="Creatinase/prolidase N-terminal domain"/>
    <property type="match status" value="1"/>
</dbReference>
<dbReference type="InterPro" id="IPR000587">
    <property type="entry name" value="Creatinase_N"/>
</dbReference>
<feature type="domain" description="Peptidase M24 C-terminal" evidence="6">
    <location>
        <begin position="532"/>
        <end position="589"/>
    </location>
</feature>
<evidence type="ECO:0000259" key="6">
    <source>
        <dbReference type="Pfam" id="PF16188"/>
    </source>
</evidence>
<keyword evidence="3" id="KW-0378">Hydrolase</keyword>
<dbReference type="InterPro" id="IPR033740">
    <property type="entry name" value="Pept_M24B"/>
</dbReference>
<dbReference type="Gene3D" id="3.40.350.10">
    <property type="entry name" value="Creatinase/prolidase N-terminal domain"/>
    <property type="match status" value="2"/>
</dbReference>
<protein>
    <recommendedName>
        <fullName evidence="9">X-Pro aminopeptidase</fullName>
    </recommendedName>
</protein>
<dbReference type="PANTHER" id="PTHR43763:SF6">
    <property type="entry name" value="XAA-PRO AMINOPEPTIDASE 1"/>
    <property type="match status" value="1"/>
</dbReference>
<dbReference type="GO" id="GO:0005737">
    <property type="term" value="C:cytoplasm"/>
    <property type="evidence" value="ECO:0007669"/>
    <property type="project" value="UniProtKB-ARBA"/>
</dbReference>
<evidence type="ECO:0008006" key="9">
    <source>
        <dbReference type="Google" id="ProtNLM"/>
    </source>
</evidence>
<dbReference type="Gene3D" id="3.90.230.10">
    <property type="entry name" value="Creatinase/methionine aminopeptidase superfamily"/>
    <property type="match status" value="1"/>
</dbReference>
<dbReference type="SUPFAM" id="SSF55920">
    <property type="entry name" value="Creatinase/aminopeptidase"/>
    <property type="match status" value="1"/>
</dbReference>
<evidence type="ECO:0000256" key="2">
    <source>
        <dbReference type="ARBA" id="ARBA00022723"/>
    </source>
</evidence>
<dbReference type="InterPro" id="IPR050422">
    <property type="entry name" value="X-Pro_aminopeptidase_P"/>
</dbReference>
<dbReference type="Pfam" id="PF00557">
    <property type="entry name" value="Peptidase_M24"/>
    <property type="match status" value="1"/>
</dbReference>
<keyword evidence="2" id="KW-0479">Metal-binding</keyword>
<proteinExistence type="inferred from homology"/>